<feature type="transmembrane region" description="Helical" evidence="6">
    <location>
        <begin position="261"/>
        <end position="279"/>
    </location>
</feature>
<name>A0ABP5HW47_9ACTN</name>
<feature type="transmembrane region" description="Helical" evidence="6">
    <location>
        <begin position="94"/>
        <end position="112"/>
    </location>
</feature>
<feature type="domain" description="Major facilitator superfamily (MFS) profile" evidence="7">
    <location>
        <begin position="1"/>
        <end position="409"/>
    </location>
</feature>
<feature type="transmembrane region" description="Helical" evidence="6">
    <location>
        <begin position="318"/>
        <end position="339"/>
    </location>
</feature>
<dbReference type="CDD" id="cd06173">
    <property type="entry name" value="MFS_MefA_like"/>
    <property type="match status" value="1"/>
</dbReference>
<comment type="subcellular location">
    <subcellularLocation>
        <location evidence="1">Cell membrane</location>
        <topology evidence="1">Multi-pass membrane protein</topology>
    </subcellularLocation>
</comment>
<keyword evidence="5 6" id="KW-0472">Membrane</keyword>
<dbReference type="PANTHER" id="PTHR23513:SF6">
    <property type="entry name" value="MAJOR FACILITATOR SUPERFAMILY ASSOCIATED DOMAIN-CONTAINING PROTEIN"/>
    <property type="match status" value="1"/>
</dbReference>
<evidence type="ECO:0000256" key="5">
    <source>
        <dbReference type="ARBA" id="ARBA00023136"/>
    </source>
</evidence>
<evidence type="ECO:0000256" key="6">
    <source>
        <dbReference type="SAM" id="Phobius"/>
    </source>
</evidence>
<feature type="transmembrane region" description="Helical" evidence="6">
    <location>
        <begin position="291"/>
        <end position="312"/>
    </location>
</feature>
<sequence>MPRLVLLTSLRHRRFRLLYGGQAVSSVGDWLDYLAVVVLITYTWERGPEALAALSIAVAVPLVLFAPVAGALADRIADRKRVLIACDLARAGLVLGYLVAPGLPVLLVLVMLKGAFGALFMPVQQSTLRAVVPEKDLLSATSLTVFTNQAAKVAGPALSGLIVAWWSVEVAFVADAATFLVSAVLLAAMDLPAREADRAPSARAERSRMRADIVEGLRFVVRTPALVVVIGSLAAALFLVLAYDTLSPLAMRELGLGESTLGYVVACVGLGAAAGTLMISQWGMKSGPFRVLGMAQLAAGAMVCGIGVGLALDVRGFAWLWMLVALGVGFAAAGIMVVFPYVLHRETPQELIGRVTATANTFPVLMQLAAPPLGALLADRYGVGFVFLTAGPALAVLGLAVWLFGRRSAARERGERREPTTGRGDSMPDDKRLEDLRAAGFEVDALTGEQLDVLSGLADDEMEVLLAVRRRLDEAVPEVEAHSTEPIIGGVLF</sequence>
<dbReference type="Proteomes" id="UP001500016">
    <property type="component" value="Unassembled WGS sequence"/>
</dbReference>
<dbReference type="Gene3D" id="1.20.1250.20">
    <property type="entry name" value="MFS general substrate transporter like domains"/>
    <property type="match status" value="1"/>
</dbReference>
<dbReference type="PANTHER" id="PTHR23513">
    <property type="entry name" value="INTEGRAL MEMBRANE EFFLUX PROTEIN-RELATED"/>
    <property type="match status" value="1"/>
</dbReference>
<keyword evidence="4 6" id="KW-1133">Transmembrane helix</keyword>
<comment type="caution">
    <text evidence="8">The sequence shown here is derived from an EMBL/GenBank/DDBJ whole genome shotgun (WGS) entry which is preliminary data.</text>
</comment>
<dbReference type="NCBIfam" id="NF045560">
    <property type="entry name" value="aroma_sacti_dom"/>
    <property type="match status" value="1"/>
</dbReference>
<feature type="transmembrane region" description="Helical" evidence="6">
    <location>
        <begin position="382"/>
        <end position="404"/>
    </location>
</feature>
<keyword evidence="3 6" id="KW-0812">Transmembrane</keyword>
<evidence type="ECO:0000256" key="4">
    <source>
        <dbReference type="ARBA" id="ARBA00022989"/>
    </source>
</evidence>
<dbReference type="RefSeq" id="WP_344531471.1">
    <property type="nucleotide sequence ID" value="NZ_BAAAPE010000013.1"/>
</dbReference>
<evidence type="ECO:0000256" key="2">
    <source>
        <dbReference type="ARBA" id="ARBA00022475"/>
    </source>
</evidence>
<organism evidence="8 9">
    <name type="scientific">Streptomyces albiaxialis</name>
    <dbReference type="NCBI Taxonomy" id="329523"/>
    <lineage>
        <taxon>Bacteria</taxon>
        <taxon>Bacillati</taxon>
        <taxon>Actinomycetota</taxon>
        <taxon>Actinomycetes</taxon>
        <taxon>Kitasatosporales</taxon>
        <taxon>Streptomycetaceae</taxon>
        <taxon>Streptomyces</taxon>
    </lineage>
</organism>
<feature type="transmembrane region" description="Helical" evidence="6">
    <location>
        <begin position="219"/>
        <end position="241"/>
    </location>
</feature>
<dbReference type="InterPro" id="IPR020846">
    <property type="entry name" value="MFS_dom"/>
</dbReference>
<gene>
    <name evidence="8" type="ORF">GCM10009801_49440</name>
</gene>
<dbReference type="InterPro" id="IPR054632">
    <property type="entry name" value="Aroma_sacti_dom"/>
</dbReference>
<feature type="transmembrane region" description="Helical" evidence="6">
    <location>
        <begin position="163"/>
        <end position="188"/>
    </location>
</feature>
<evidence type="ECO:0000259" key="7">
    <source>
        <dbReference type="PROSITE" id="PS50850"/>
    </source>
</evidence>
<evidence type="ECO:0000256" key="3">
    <source>
        <dbReference type="ARBA" id="ARBA00022692"/>
    </source>
</evidence>
<evidence type="ECO:0000313" key="8">
    <source>
        <dbReference type="EMBL" id="GAA2086838.1"/>
    </source>
</evidence>
<keyword evidence="2" id="KW-1003">Cell membrane</keyword>
<accession>A0ABP5HW47</accession>
<proteinExistence type="predicted"/>
<dbReference type="EMBL" id="BAAAPE010000013">
    <property type="protein sequence ID" value="GAA2086838.1"/>
    <property type="molecule type" value="Genomic_DNA"/>
</dbReference>
<evidence type="ECO:0000313" key="9">
    <source>
        <dbReference type="Proteomes" id="UP001500016"/>
    </source>
</evidence>
<feature type="transmembrane region" description="Helical" evidence="6">
    <location>
        <begin position="50"/>
        <end position="73"/>
    </location>
</feature>
<dbReference type="InterPro" id="IPR036259">
    <property type="entry name" value="MFS_trans_sf"/>
</dbReference>
<reference evidence="9" key="1">
    <citation type="journal article" date="2019" name="Int. J. Syst. Evol. Microbiol.">
        <title>The Global Catalogue of Microorganisms (GCM) 10K type strain sequencing project: providing services to taxonomists for standard genome sequencing and annotation.</title>
        <authorList>
            <consortium name="The Broad Institute Genomics Platform"/>
            <consortium name="The Broad Institute Genome Sequencing Center for Infectious Disease"/>
            <person name="Wu L."/>
            <person name="Ma J."/>
        </authorList>
    </citation>
    <scope>NUCLEOTIDE SEQUENCE [LARGE SCALE GENOMIC DNA]</scope>
    <source>
        <strain evidence="9">JCM 15478</strain>
    </source>
</reference>
<protein>
    <submittedName>
        <fullName evidence="8">MFS transporter</fullName>
    </submittedName>
</protein>
<dbReference type="Pfam" id="PF07690">
    <property type="entry name" value="MFS_1"/>
    <property type="match status" value="1"/>
</dbReference>
<dbReference type="SUPFAM" id="SSF103473">
    <property type="entry name" value="MFS general substrate transporter"/>
    <property type="match status" value="1"/>
</dbReference>
<evidence type="ECO:0000256" key="1">
    <source>
        <dbReference type="ARBA" id="ARBA00004651"/>
    </source>
</evidence>
<feature type="transmembrane region" description="Helical" evidence="6">
    <location>
        <begin position="351"/>
        <end position="370"/>
    </location>
</feature>
<dbReference type="InterPro" id="IPR022324">
    <property type="entry name" value="Bacilysin_exporter_BacE_put"/>
</dbReference>
<keyword evidence="9" id="KW-1185">Reference proteome</keyword>
<dbReference type="InterPro" id="IPR011701">
    <property type="entry name" value="MFS"/>
</dbReference>
<dbReference type="PROSITE" id="PS50850">
    <property type="entry name" value="MFS"/>
    <property type="match status" value="1"/>
</dbReference>
<dbReference type="PRINTS" id="PR01988">
    <property type="entry name" value="EXPORTERBACE"/>
</dbReference>